<dbReference type="STRING" id="1052260.SAMN05660199_01176"/>
<dbReference type="InterPro" id="IPR002104">
    <property type="entry name" value="Integrase_catalytic"/>
</dbReference>
<dbReference type="Pfam" id="PF00589">
    <property type="entry name" value="Phage_integrase"/>
    <property type="match status" value="1"/>
</dbReference>
<name>A0A1H0G9B9_9ACTN</name>
<protein>
    <submittedName>
        <fullName evidence="3">Site-specific recombinase XerC</fullName>
    </submittedName>
</protein>
<organism evidence="3 4">
    <name type="scientific">Klenkia soli</name>
    <dbReference type="NCBI Taxonomy" id="1052260"/>
    <lineage>
        <taxon>Bacteria</taxon>
        <taxon>Bacillati</taxon>
        <taxon>Actinomycetota</taxon>
        <taxon>Actinomycetes</taxon>
        <taxon>Geodermatophilales</taxon>
        <taxon>Geodermatophilaceae</taxon>
        <taxon>Klenkia</taxon>
    </lineage>
</organism>
<evidence type="ECO:0000313" key="4">
    <source>
        <dbReference type="Proteomes" id="UP000199088"/>
    </source>
</evidence>
<reference evidence="4" key="1">
    <citation type="submission" date="2016-10" db="EMBL/GenBank/DDBJ databases">
        <authorList>
            <person name="Varghese N."/>
            <person name="Submissions S."/>
        </authorList>
    </citation>
    <scope>NUCLEOTIDE SEQUENCE [LARGE SCALE GENOMIC DNA]</scope>
    <source>
        <strain evidence="4">DSM 45843</strain>
    </source>
</reference>
<keyword evidence="1" id="KW-0233">DNA recombination</keyword>
<dbReference type="InterPro" id="IPR013762">
    <property type="entry name" value="Integrase-like_cat_sf"/>
</dbReference>
<dbReference type="SUPFAM" id="SSF56349">
    <property type="entry name" value="DNA breaking-rejoining enzymes"/>
    <property type="match status" value="1"/>
</dbReference>
<dbReference type="Proteomes" id="UP000199088">
    <property type="component" value="Unassembled WGS sequence"/>
</dbReference>
<evidence type="ECO:0000256" key="1">
    <source>
        <dbReference type="ARBA" id="ARBA00023172"/>
    </source>
</evidence>
<dbReference type="GO" id="GO:0003677">
    <property type="term" value="F:DNA binding"/>
    <property type="evidence" value="ECO:0007669"/>
    <property type="project" value="InterPro"/>
</dbReference>
<evidence type="ECO:0000313" key="3">
    <source>
        <dbReference type="EMBL" id="SDO03451.1"/>
    </source>
</evidence>
<dbReference type="GO" id="GO:0006310">
    <property type="term" value="P:DNA recombination"/>
    <property type="evidence" value="ECO:0007669"/>
    <property type="project" value="UniProtKB-KW"/>
</dbReference>
<accession>A0A1H0G9B9</accession>
<gene>
    <name evidence="3" type="ORF">SAMN05660199_01176</name>
</gene>
<dbReference type="OrthoDB" id="864726at2"/>
<proteinExistence type="predicted"/>
<keyword evidence="4" id="KW-1185">Reference proteome</keyword>
<dbReference type="InterPro" id="IPR011010">
    <property type="entry name" value="DNA_brk_join_enz"/>
</dbReference>
<evidence type="ECO:0000259" key="2">
    <source>
        <dbReference type="Pfam" id="PF00589"/>
    </source>
</evidence>
<dbReference type="Gene3D" id="1.10.443.10">
    <property type="entry name" value="Intergrase catalytic core"/>
    <property type="match status" value="1"/>
</dbReference>
<dbReference type="AlphaFoldDB" id="A0A1H0G9B9"/>
<dbReference type="GO" id="GO:0015074">
    <property type="term" value="P:DNA integration"/>
    <property type="evidence" value="ECO:0007669"/>
    <property type="project" value="InterPro"/>
</dbReference>
<sequence length="422" mass="46720">MRATLLAQGFSAADIDGMLGAPRQAVNTIRTAVADATAAMRRELPASLKTWGPYLQVLVDGLPDLCPCPCTTCSTGACPCAAGQHADTCTVPDDHRDLACSDRYRGAADLDVTAVTRQTIAEGAWWLQRRGLKRTVARNAARLATGRQLLHADGRGAHEQFIQACRWMFTWLVDENRTSANPALKVKLLPRQEAAARSLSTEEFMEVYDVAVSTGQDAILDGLILRHLVIQGVRRGALLGLTCGGLEVESRQIGYWDQKKKTWRKRPTTSTHMADLLGHAVARGPRVAAPAGATEVERRHGIPNLTDADPVFYGRPEDTFDAEGNFVSRTVHPITRKRIERLFTRVRRHLPWTERVELRPHDIRHTSARIIYRAADQQMAKLHLAHDGGSTTDHYLKERLDELAKLKEQLFEPGAGPDEAAR</sequence>
<feature type="domain" description="Tyr recombinase" evidence="2">
    <location>
        <begin position="207"/>
        <end position="397"/>
    </location>
</feature>
<dbReference type="EMBL" id="FNIR01000003">
    <property type="protein sequence ID" value="SDO03451.1"/>
    <property type="molecule type" value="Genomic_DNA"/>
</dbReference>